<sequence>MTGMEYEETVKKWKLREKVGGFHFLFSANCAILFNGVLSKPILCSCLPRRAPDFDRIRNGR</sequence>
<evidence type="ECO:0000313" key="3">
    <source>
        <dbReference type="Proteomes" id="UP001379600"/>
    </source>
</evidence>
<accession>A0AB35XXW6</accession>
<reference evidence="2 3" key="1">
    <citation type="submission" date="2024-03" db="EMBL/GenBank/DDBJ databases">
        <authorList>
            <person name="Plomp N."/>
            <person name="Harmsen H.J."/>
        </authorList>
    </citation>
    <scope>NUCLEOTIDE SEQUENCE [LARGE SCALE GENOMIC DNA]</scope>
    <source>
        <strain evidence="2 3">HTF-76H</strain>
    </source>
</reference>
<protein>
    <submittedName>
        <fullName evidence="2">Uncharacterized protein</fullName>
    </submittedName>
</protein>
<proteinExistence type="predicted"/>
<feature type="transmembrane region" description="Helical" evidence="1">
    <location>
        <begin position="21"/>
        <end position="38"/>
    </location>
</feature>
<keyword evidence="3" id="KW-1185">Reference proteome</keyword>
<keyword evidence="1" id="KW-0812">Transmembrane</keyword>
<gene>
    <name evidence="2" type="ORF">WF787_07250</name>
</gene>
<dbReference type="Proteomes" id="UP001379600">
    <property type="component" value="Unassembled WGS sequence"/>
</dbReference>
<dbReference type="AlphaFoldDB" id="A0AB35XXW6"/>
<evidence type="ECO:0000313" key="2">
    <source>
        <dbReference type="EMBL" id="MEJ3691017.1"/>
    </source>
</evidence>
<keyword evidence="1" id="KW-0472">Membrane</keyword>
<organism evidence="2 3">
    <name type="scientific">Faecalibacterium taiwanense</name>
    <dbReference type="NCBI Taxonomy" id="3030638"/>
    <lineage>
        <taxon>Bacteria</taxon>
        <taxon>Bacillati</taxon>
        <taxon>Bacillota</taxon>
        <taxon>Clostridia</taxon>
        <taxon>Eubacteriales</taxon>
        <taxon>Oscillospiraceae</taxon>
        <taxon>Faecalibacterium</taxon>
    </lineage>
</organism>
<keyword evidence="1" id="KW-1133">Transmembrane helix</keyword>
<evidence type="ECO:0000256" key="1">
    <source>
        <dbReference type="SAM" id="Phobius"/>
    </source>
</evidence>
<name>A0AB35XXW6_9FIRM</name>
<dbReference type="RefSeq" id="WP_143405584.1">
    <property type="nucleotide sequence ID" value="NZ_JBBFKB010000035.1"/>
</dbReference>
<dbReference type="EMBL" id="JBBFKC010000005">
    <property type="protein sequence ID" value="MEJ3691017.1"/>
    <property type="molecule type" value="Genomic_DNA"/>
</dbReference>
<comment type="caution">
    <text evidence="2">The sequence shown here is derived from an EMBL/GenBank/DDBJ whole genome shotgun (WGS) entry which is preliminary data.</text>
</comment>